<evidence type="ECO:0000313" key="2">
    <source>
        <dbReference type="Proteomes" id="UP000238312"/>
    </source>
</evidence>
<name>A0A2T0MQ34_9ACTN</name>
<comment type="caution">
    <text evidence="1">The sequence shown here is derived from an EMBL/GenBank/DDBJ whole genome shotgun (WGS) entry which is preliminary data.</text>
</comment>
<keyword evidence="2" id="KW-1185">Reference proteome</keyword>
<accession>A0A2T0MQ34</accession>
<protein>
    <submittedName>
        <fullName evidence="1">Uncharacterized protein</fullName>
    </submittedName>
</protein>
<dbReference type="Gene3D" id="3.40.50.1820">
    <property type="entry name" value="alpha/beta hydrolase"/>
    <property type="match status" value="1"/>
</dbReference>
<dbReference type="EMBL" id="PVNG01000017">
    <property type="protein sequence ID" value="PRX60243.1"/>
    <property type="molecule type" value="Genomic_DNA"/>
</dbReference>
<dbReference type="AlphaFoldDB" id="A0A2T0MQ34"/>
<dbReference type="OrthoDB" id="9801421at2"/>
<proteinExistence type="predicted"/>
<gene>
    <name evidence="1" type="ORF">B0I32_11710</name>
</gene>
<dbReference type="Proteomes" id="UP000238312">
    <property type="component" value="Unassembled WGS sequence"/>
</dbReference>
<reference evidence="1 2" key="1">
    <citation type="submission" date="2018-03" db="EMBL/GenBank/DDBJ databases">
        <title>Genomic Encyclopedia of Type Strains, Phase III (KMG-III): the genomes of soil and plant-associated and newly described type strains.</title>
        <authorList>
            <person name="Whitman W."/>
        </authorList>
    </citation>
    <scope>NUCLEOTIDE SEQUENCE [LARGE SCALE GENOMIC DNA]</scope>
    <source>
        <strain evidence="1 2">CGMCC 4.7104</strain>
    </source>
</reference>
<dbReference type="InterPro" id="IPR029058">
    <property type="entry name" value="AB_hydrolase_fold"/>
</dbReference>
<sequence>MRRPDLWAAMAIQVPTVNGTRNEFGESGPINVPEFGSVTTEARLHALLIIDAYLRFREACRTRRCC</sequence>
<organism evidence="1 2">
    <name type="scientific">Nonomuraea fuscirosea</name>
    <dbReference type="NCBI Taxonomy" id="1291556"/>
    <lineage>
        <taxon>Bacteria</taxon>
        <taxon>Bacillati</taxon>
        <taxon>Actinomycetota</taxon>
        <taxon>Actinomycetes</taxon>
        <taxon>Streptosporangiales</taxon>
        <taxon>Streptosporangiaceae</taxon>
        <taxon>Nonomuraea</taxon>
    </lineage>
</organism>
<evidence type="ECO:0000313" key="1">
    <source>
        <dbReference type="EMBL" id="PRX60243.1"/>
    </source>
</evidence>